<dbReference type="InterPro" id="IPR037185">
    <property type="entry name" value="EmrE-like"/>
</dbReference>
<feature type="transmembrane region" description="Helical" evidence="6">
    <location>
        <begin position="279"/>
        <end position="296"/>
    </location>
</feature>
<dbReference type="PANTHER" id="PTHR32322">
    <property type="entry name" value="INNER MEMBRANE TRANSPORTER"/>
    <property type="match status" value="1"/>
</dbReference>
<feature type="transmembrane region" description="Helical" evidence="6">
    <location>
        <begin position="223"/>
        <end position="240"/>
    </location>
</feature>
<feature type="transmembrane region" description="Helical" evidence="6">
    <location>
        <begin position="192"/>
        <end position="211"/>
    </location>
</feature>
<protein>
    <submittedName>
        <fullName evidence="8">DMT family transporter</fullName>
    </submittedName>
</protein>
<evidence type="ECO:0000256" key="1">
    <source>
        <dbReference type="ARBA" id="ARBA00004141"/>
    </source>
</evidence>
<keyword evidence="4 6" id="KW-1133">Transmembrane helix</keyword>
<evidence type="ECO:0000259" key="7">
    <source>
        <dbReference type="Pfam" id="PF00892"/>
    </source>
</evidence>
<evidence type="ECO:0000256" key="3">
    <source>
        <dbReference type="ARBA" id="ARBA00022692"/>
    </source>
</evidence>
<comment type="caution">
    <text evidence="8">The sequence shown here is derived from an EMBL/GenBank/DDBJ whole genome shotgun (WGS) entry which is preliminary data.</text>
</comment>
<dbReference type="Gene3D" id="1.10.3730.20">
    <property type="match status" value="1"/>
</dbReference>
<feature type="transmembrane region" description="Helical" evidence="6">
    <location>
        <begin position="12"/>
        <end position="37"/>
    </location>
</feature>
<feature type="domain" description="EamA" evidence="7">
    <location>
        <begin position="163"/>
        <end position="293"/>
    </location>
</feature>
<evidence type="ECO:0000256" key="5">
    <source>
        <dbReference type="ARBA" id="ARBA00023136"/>
    </source>
</evidence>
<accession>A0ABU3DFY4</accession>
<evidence type="ECO:0000256" key="2">
    <source>
        <dbReference type="ARBA" id="ARBA00007362"/>
    </source>
</evidence>
<dbReference type="InterPro" id="IPR000620">
    <property type="entry name" value="EamA_dom"/>
</dbReference>
<dbReference type="Proteomes" id="UP001265259">
    <property type="component" value="Unassembled WGS sequence"/>
</dbReference>
<feature type="transmembrane region" description="Helical" evidence="6">
    <location>
        <begin position="161"/>
        <end position="180"/>
    </location>
</feature>
<dbReference type="SUPFAM" id="SSF103481">
    <property type="entry name" value="Multidrug resistance efflux transporter EmrE"/>
    <property type="match status" value="2"/>
</dbReference>
<dbReference type="EMBL" id="JAVRHL010000002">
    <property type="protein sequence ID" value="MDT0682621.1"/>
    <property type="molecule type" value="Genomic_DNA"/>
</dbReference>
<feature type="transmembrane region" description="Helical" evidence="6">
    <location>
        <begin position="252"/>
        <end position="273"/>
    </location>
</feature>
<feature type="transmembrane region" description="Helical" evidence="6">
    <location>
        <begin position="43"/>
        <end position="63"/>
    </location>
</feature>
<feature type="transmembrane region" description="Helical" evidence="6">
    <location>
        <begin position="101"/>
        <end position="120"/>
    </location>
</feature>
<reference evidence="8 9" key="1">
    <citation type="submission" date="2023-09" db="EMBL/GenBank/DDBJ databases">
        <authorList>
            <person name="Rey-Velasco X."/>
        </authorList>
    </citation>
    <scope>NUCLEOTIDE SEQUENCE [LARGE SCALE GENOMIC DNA]</scope>
    <source>
        <strain evidence="8 9">F158</strain>
    </source>
</reference>
<evidence type="ECO:0000256" key="4">
    <source>
        <dbReference type="ARBA" id="ARBA00022989"/>
    </source>
</evidence>
<gene>
    <name evidence="8" type="ORF">RM543_07985</name>
</gene>
<keyword evidence="9" id="KW-1185">Reference proteome</keyword>
<dbReference type="PANTHER" id="PTHR32322:SF2">
    <property type="entry name" value="EAMA DOMAIN-CONTAINING PROTEIN"/>
    <property type="match status" value="1"/>
</dbReference>
<dbReference type="InterPro" id="IPR050638">
    <property type="entry name" value="AA-Vitamin_Transporters"/>
</dbReference>
<dbReference type="Pfam" id="PF00892">
    <property type="entry name" value="EamA"/>
    <property type="match status" value="2"/>
</dbReference>
<evidence type="ECO:0000256" key="6">
    <source>
        <dbReference type="SAM" id="Phobius"/>
    </source>
</evidence>
<comment type="subcellular location">
    <subcellularLocation>
        <location evidence="1">Membrane</location>
        <topology evidence="1">Multi-pass membrane protein</topology>
    </subcellularLocation>
</comment>
<feature type="domain" description="EamA" evidence="7">
    <location>
        <begin position="18"/>
        <end position="146"/>
    </location>
</feature>
<keyword evidence="5 6" id="KW-0472">Membrane</keyword>
<comment type="similarity">
    <text evidence="2">Belongs to the EamA transporter family.</text>
</comment>
<evidence type="ECO:0000313" key="9">
    <source>
        <dbReference type="Proteomes" id="UP001265259"/>
    </source>
</evidence>
<sequence>MAANTAPVEPPTAANWLSILFLGLIWGGTFMLTKIALGGIEPITLAASRILLAAIALMPFALPRMRGIGREHLPYLIWAGLLSTAVPFSMLSWGLQHVPSAFGGLSMAMLPLVLLPMAHFFVPGERLTPRRIIGVALGFAGAALLIAGGGDDPGASGPLGLAGRIVCLAATICYSVASILTRRCPPIDGIAMAALTLVFGAIAIVPFALFVEGAPALPPTRPLLAAIALGLVPTALAVLLRIQVVRSAGPGFMTLVNFQVPVWSVIFGVVLLGETLPPTLFAALALIGTGLVIGQWRTVRTLLHWRG</sequence>
<feature type="transmembrane region" description="Helical" evidence="6">
    <location>
        <begin position="75"/>
        <end position="95"/>
    </location>
</feature>
<proteinExistence type="inferred from homology"/>
<dbReference type="RefSeq" id="WP_311690362.1">
    <property type="nucleotide sequence ID" value="NZ_JAVRHL010000002.1"/>
</dbReference>
<evidence type="ECO:0000313" key="8">
    <source>
        <dbReference type="EMBL" id="MDT0682621.1"/>
    </source>
</evidence>
<feature type="transmembrane region" description="Helical" evidence="6">
    <location>
        <begin position="132"/>
        <end position="149"/>
    </location>
</feature>
<name>A0ABU3DFY4_9RHOB</name>
<organism evidence="8 9">
    <name type="scientific">Tropicimonas omnivorans</name>
    <dbReference type="NCBI Taxonomy" id="3075590"/>
    <lineage>
        <taxon>Bacteria</taxon>
        <taxon>Pseudomonadati</taxon>
        <taxon>Pseudomonadota</taxon>
        <taxon>Alphaproteobacteria</taxon>
        <taxon>Rhodobacterales</taxon>
        <taxon>Roseobacteraceae</taxon>
        <taxon>Tropicimonas</taxon>
    </lineage>
</organism>
<keyword evidence="3 6" id="KW-0812">Transmembrane</keyword>